<sequence>MTQKDPSNSSDEENKALEIENASYLEVEESATMEEQEPIPEDNVEPNKKAKTGLLWFVTLINFLLVLAVIAAGYWAWMQWQNLDNSEDNALVEQKNLLTQQQSALSQQSREIESVNANVDSLAQQNRALQQELASLNEQIAMARQQSDTNRKNLEDISGRRPADWLLAEADYLVRIAGRKLWLERDVKTAVAMLQAADSRLQDLSDPSLLPIRQFIASDIQTLQQINQVSLTSVALSVSGLVQQVSNLPLSLPEAQSDNAKPEEVEGLARIWAYILSNFKYQVNTTPIKPLLSDQQQWLAREQLRYALLQAQSAVMQEQVTLFKQSIQRAIGLLVEHFDLDADEVVNFAAALKNLEMTSLERNYPEQLDSATPLQDMLERRMNNSFSNGKFEL</sequence>
<proteinExistence type="predicted"/>
<feature type="region of interest" description="Disordered" evidence="2">
    <location>
        <begin position="1"/>
        <end position="46"/>
    </location>
</feature>
<name>A0ABP3WX65_9ALTE</name>
<accession>A0ABP3WX65</accession>
<reference evidence="5" key="1">
    <citation type="journal article" date="2019" name="Int. J. Syst. Evol. Microbiol.">
        <title>The Global Catalogue of Microorganisms (GCM) 10K type strain sequencing project: providing services to taxonomists for standard genome sequencing and annotation.</title>
        <authorList>
            <consortium name="The Broad Institute Genomics Platform"/>
            <consortium name="The Broad Institute Genome Sequencing Center for Infectious Disease"/>
            <person name="Wu L."/>
            <person name="Ma J."/>
        </authorList>
    </citation>
    <scope>NUCLEOTIDE SEQUENCE [LARGE SCALE GENOMIC DNA]</scope>
    <source>
        <strain evidence="5">JCM 15896</strain>
    </source>
</reference>
<feature type="compositionally biased region" description="Acidic residues" evidence="2">
    <location>
        <begin position="26"/>
        <end position="44"/>
    </location>
</feature>
<dbReference type="PANTHER" id="PTHR38043">
    <property type="entry name" value="PROTEIN HEMX"/>
    <property type="match status" value="1"/>
</dbReference>
<keyword evidence="5" id="KW-1185">Reference proteome</keyword>
<dbReference type="Proteomes" id="UP001500359">
    <property type="component" value="Unassembled WGS sequence"/>
</dbReference>
<keyword evidence="3" id="KW-0472">Membrane</keyword>
<evidence type="ECO:0000256" key="1">
    <source>
        <dbReference type="SAM" id="Coils"/>
    </source>
</evidence>
<feature type="coiled-coil region" evidence="1">
    <location>
        <begin position="98"/>
        <end position="146"/>
    </location>
</feature>
<evidence type="ECO:0000256" key="3">
    <source>
        <dbReference type="SAM" id="Phobius"/>
    </source>
</evidence>
<comment type="caution">
    <text evidence="4">The sequence shown here is derived from an EMBL/GenBank/DDBJ whole genome shotgun (WGS) entry which is preliminary data.</text>
</comment>
<dbReference type="RefSeq" id="WP_343858894.1">
    <property type="nucleotide sequence ID" value="NZ_BAAAFD010000004.1"/>
</dbReference>
<dbReference type="PANTHER" id="PTHR38043:SF1">
    <property type="entry name" value="PROTEIN HEMX"/>
    <property type="match status" value="1"/>
</dbReference>
<feature type="transmembrane region" description="Helical" evidence="3">
    <location>
        <begin position="54"/>
        <end position="77"/>
    </location>
</feature>
<dbReference type="EMBL" id="BAAAFD010000004">
    <property type="protein sequence ID" value="GAA0856315.1"/>
    <property type="molecule type" value="Genomic_DNA"/>
</dbReference>
<organism evidence="4 5">
    <name type="scientific">Aliiglaciecola litoralis</name>
    <dbReference type="NCBI Taxonomy" id="582857"/>
    <lineage>
        <taxon>Bacteria</taxon>
        <taxon>Pseudomonadati</taxon>
        <taxon>Pseudomonadota</taxon>
        <taxon>Gammaproteobacteria</taxon>
        <taxon>Alteromonadales</taxon>
        <taxon>Alteromonadaceae</taxon>
        <taxon>Aliiglaciecola</taxon>
    </lineage>
</organism>
<keyword evidence="3" id="KW-1133">Transmembrane helix</keyword>
<evidence type="ECO:0000256" key="2">
    <source>
        <dbReference type="SAM" id="MobiDB-lite"/>
    </source>
</evidence>
<keyword evidence="1" id="KW-0175">Coiled coil</keyword>
<gene>
    <name evidence="4" type="primary">hemX</name>
    <name evidence="4" type="ORF">GCM10009114_17740</name>
</gene>
<dbReference type="InterPro" id="IPR007470">
    <property type="entry name" value="HemX"/>
</dbReference>
<keyword evidence="3" id="KW-0812">Transmembrane</keyword>
<evidence type="ECO:0000313" key="5">
    <source>
        <dbReference type="Proteomes" id="UP001500359"/>
    </source>
</evidence>
<dbReference type="Pfam" id="PF04375">
    <property type="entry name" value="HemX"/>
    <property type="match status" value="1"/>
</dbReference>
<protein>
    <submittedName>
        <fullName evidence="4">Uroporphyrinogen-III C-methyltransferase</fullName>
    </submittedName>
</protein>
<evidence type="ECO:0000313" key="4">
    <source>
        <dbReference type="EMBL" id="GAA0856315.1"/>
    </source>
</evidence>